<dbReference type="SUPFAM" id="SSF53448">
    <property type="entry name" value="Nucleotide-diphospho-sugar transferases"/>
    <property type="match status" value="1"/>
</dbReference>
<dbReference type="Proteomes" id="UP000005540">
    <property type="component" value="Unassembled WGS sequence"/>
</dbReference>
<proteinExistence type="predicted"/>
<comment type="caution">
    <text evidence="2">The sequence shown here is derived from an EMBL/GenBank/DDBJ whole genome shotgun (WGS) entry which is preliminary data.</text>
</comment>
<keyword evidence="3" id="KW-1185">Reference proteome</keyword>
<reference evidence="2 3" key="1">
    <citation type="submission" date="2009-04" db="EMBL/GenBank/DDBJ databases">
        <authorList>
            <person name="Reysenbach A.-L."/>
            <person name="Heidelberg J.F."/>
            <person name="Nelson W.C."/>
        </authorList>
    </citation>
    <scope>NUCLEOTIDE SEQUENCE [LARGE SCALE GENOMIC DNA]</scope>
    <source>
        <strain evidence="2 3">SS-5</strain>
    </source>
</reference>
<feature type="domain" description="Glycosyltransferase 2-like" evidence="1">
    <location>
        <begin position="8"/>
        <end position="44"/>
    </location>
</feature>
<dbReference type="EMBL" id="ABZS01000148">
    <property type="protein sequence ID" value="EEP60118.1"/>
    <property type="molecule type" value="Genomic_DNA"/>
</dbReference>
<organism evidence="2 3">
    <name type="scientific">Sulfurihydrogenibium yellowstonense SS-5</name>
    <dbReference type="NCBI Taxonomy" id="432331"/>
    <lineage>
        <taxon>Bacteria</taxon>
        <taxon>Pseudomonadati</taxon>
        <taxon>Aquificota</taxon>
        <taxon>Aquificia</taxon>
        <taxon>Aquificales</taxon>
        <taxon>Hydrogenothermaceae</taxon>
        <taxon>Sulfurihydrogenibium</taxon>
    </lineage>
</organism>
<sequence>MTYPKVYIILLNYNGWTDTIECLESVLRNDYPNYQVIVVDNNSP</sequence>
<dbReference type="InterPro" id="IPR029044">
    <property type="entry name" value="Nucleotide-diphossugar_trans"/>
</dbReference>
<evidence type="ECO:0000313" key="2">
    <source>
        <dbReference type="EMBL" id="EEP60118.1"/>
    </source>
</evidence>
<dbReference type="Gene3D" id="3.90.550.10">
    <property type="entry name" value="Spore Coat Polysaccharide Biosynthesis Protein SpsA, Chain A"/>
    <property type="match status" value="1"/>
</dbReference>
<dbReference type="Pfam" id="PF00535">
    <property type="entry name" value="Glycos_transf_2"/>
    <property type="match status" value="1"/>
</dbReference>
<dbReference type="AlphaFoldDB" id="C4FLC6"/>
<accession>C4FLC6</accession>
<keyword evidence="2" id="KW-0808">Transferase</keyword>
<dbReference type="RefSeq" id="WP_007547688.1">
    <property type="nucleotide sequence ID" value="NZ_ABZS01000148.1"/>
</dbReference>
<dbReference type="OrthoDB" id="9771846at2"/>
<protein>
    <submittedName>
        <fullName evidence="2">Rhamnosyl transferase</fullName>
    </submittedName>
</protein>
<dbReference type="GO" id="GO:0016740">
    <property type="term" value="F:transferase activity"/>
    <property type="evidence" value="ECO:0007669"/>
    <property type="project" value="UniProtKB-KW"/>
</dbReference>
<feature type="non-terminal residue" evidence="2">
    <location>
        <position position="44"/>
    </location>
</feature>
<name>C4FLC6_9AQUI</name>
<gene>
    <name evidence="2" type="ORF">SULYE_1380</name>
</gene>
<evidence type="ECO:0000259" key="1">
    <source>
        <dbReference type="Pfam" id="PF00535"/>
    </source>
</evidence>
<evidence type="ECO:0000313" key="3">
    <source>
        <dbReference type="Proteomes" id="UP000005540"/>
    </source>
</evidence>
<dbReference type="InterPro" id="IPR001173">
    <property type="entry name" value="Glyco_trans_2-like"/>
</dbReference>